<dbReference type="PANTHER" id="PTHR30244:SF34">
    <property type="entry name" value="DTDP-4-AMINO-4,6-DIDEOXYGALACTOSE TRANSAMINASE"/>
    <property type="match status" value="1"/>
</dbReference>
<dbReference type="CDD" id="cd00616">
    <property type="entry name" value="AHBA_syn"/>
    <property type="match status" value="1"/>
</dbReference>
<dbReference type="Gene3D" id="3.40.640.10">
    <property type="entry name" value="Type I PLP-dependent aspartate aminotransferase-like (Major domain)"/>
    <property type="match status" value="1"/>
</dbReference>
<dbReference type="GO" id="GO:0030170">
    <property type="term" value="F:pyridoxal phosphate binding"/>
    <property type="evidence" value="ECO:0007669"/>
    <property type="project" value="TreeGrafter"/>
</dbReference>
<dbReference type="NCBIfam" id="TIGR03588">
    <property type="entry name" value="PseC"/>
    <property type="match status" value="1"/>
</dbReference>
<dbReference type="InterPro" id="IPR015424">
    <property type="entry name" value="PyrdxlP-dep_Trfase"/>
</dbReference>
<protein>
    <submittedName>
        <fullName evidence="6">UDP-4-amino-4, 6-dideoxy-N-acetyl-beta-L-altrosamine transaminase</fullName>
        <ecNumber evidence="6">2.6.1.92</ecNumber>
    </submittedName>
</protein>
<dbReference type="AlphaFoldDB" id="A0A8I1W3P3"/>
<feature type="active site" description="Proton acceptor" evidence="3">
    <location>
        <position position="188"/>
    </location>
</feature>
<dbReference type="InterPro" id="IPR000653">
    <property type="entry name" value="DegT/StrS_aminotransferase"/>
</dbReference>
<dbReference type="Gene3D" id="3.90.1150.10">
    <property type="entry name" value="Aspartate Aminotransferase, domain 1"/>
    <property type="match status" value="1"/>
</dbReference>
<dbReference type="EMBL" id="JAFNAA010000001">
    <property type="protein sequence ID" value="MBO1106748.1"/>
    <property type="molecule type" value="Genomic_DNA"/>
</dbReference>
<keyword evidence="6" id="KW-0808">Transferase</keyword>
<dbReference type="SUPFAM" id="SSF53383">
    <property type="entry name" value="PLP-dependent transferases"/>
    <property type="match status" value="1"/>
</dbReference>
<proteinExistence type="inferred from homology"/>
<sequence length="390" mass="43338">MIPYGRQQISQDDIDAVVAVLQSDFLTQGPQVPAFELALQQATGAQYALAVNSATSALHIACMALGLGVGDRLWTTPITFVASANCARYCGADVDFVDIDPVTYNLCPQQLEKKLKQAQQNGTLPKIVVPVHLCGYPCDMAVIYALSQEYGFHIIEDASHAIGGQYHGEPIGNCRYSDITIFSFHPVKIVTTAEGGAALTNCPELAERMALLRSHGITRELSKMQGESHGSWYYQQIDLGYNYRMTELQAALGVSQMTRLAEFVTRRHQLAQRYHAALHDLPLTLPLFSQQDAYSALHLYVIRLQRAKLNKTRRDIFDALRNAGVGVNVHYIPVHTQPYYQNLGFQIGENPIAEAYYEDAISLPMFAAMTDQQQDTVIEVLRTILQDAQQ</sequence>
<reference evidence="6" key="1">
    <citation type="submission" date="2021-03" db="EMBL/GenBank/DDBJ databases">
        <title>Plesiomonas shigelloides zfcc0051, isolated from zebrafish feces.</title>
        <authorList>
            <person name="Vanderhoek Z."/>
            <person name="Gaulke C."/>
        </authorList>
    </citation>
    <scope>NUCLEOTIDE SEQUENCE</scope>
    <source>
        <strain evidence="6">Zfcc0051</strain>
    </source>
</reference>
<dbReference type="Pfam" id="PF01041">
    <property type="entry name" value="DegT_DnrJ_EryC1"/>
    <property type="match status" value="1"/>
</dbReference>
<dbReference type="InterPro" id="IPR020026">
    <property type="entry name" value="PseC"/>
</dbReference>
<keyword evidence="1 4" id="KW-0663">Pyridoxal phosphate</keyword>
<gene>
    <name evidence="6" type="primary">pseC</name>
    <name evidence="6" type="ORF">J2R62_00680</name>
</gene>
<evidence type="ECO:0000256" key="2">
    <source>
        <dbReference type="ARBA" id="ARBA00037999"/>
    </source>
</evidence>
<dbReference type="InterPro" id="IPR015422">
    <property type="entry name" value="PyrdxlP-dep_Trfase_small"/>
</dbReference>
<evidence type="ECO:0000256" key="5">
    <source>
        <dbReference type="RuleBase" id="RU004508"/>
    </source>
</evidence>
<dbReference type="GO" id="GO:0008483">
    <property type="term" value="F:transaminase activity"/>
    <property type="evidence" value="ECO:0007669"/>
    <property type="project" value="UniProtKB-KW"/>
</dbReference>
<dbReference type="PIRSF" id="PIRSF000390">
    <property type="entry name" value="PLP_StrS"/>
    <property type="match status" value="1"/>
</dbReference>
<evidence type="ECO:0000313" key="6">
    <source>
        <dbReference type="EMBL" id="MBO1106748.1"/>
    </source>
</evidence>
<dbReference type="RefSeq" id="WP_207541423.1">
    <property type="nucleotide sequence ID" value="NZ_JAFNAA010000001.1"/>
</dbReference>
<evidence type="ECO:0000256" key="1">
    <source>
        <dbReference type="ARBA" id="ARBA00022898"/>
    </source>
</evidence>
<name>A0A8I1W3P3_PLESH</name>
<dbReference type="EC" id="2.6.1.92" evidence="6"/>
<evidence type="ECO:0000256" key="4">
    <source>
        <dbReference type="PIRSR" id="PIRSR000390-2"/>
    </source>
</evidence>
<accession>A0A8I1W3P3</accession>
<dbReference type="Proteomes" id="UP000664658">
    <property type="component" value="Unassembled WGS sequence"/>
</dbReference>
<dbReference type="GO" id="GO:0000271">
    <property type="term" value="P:polysaccharide biosynthetic process"/>
    <property type="evidence" value="ECO:0007669"/>
    <property type="project" value="TreeGrafter"/>
</dbReference>
<dbReference type="PANTHER" id="PTHR30244">
    <property type="entry name" value="TRANSAMINASE"/>
    <property type="match status" value="1"/>
</dbReference>
<comment type="similarity">
    <text evidence="2 5">Belongs to the DegT/DnrJ/EryC1 family.</text>
</comment>
<evidence type="ECO:0000313" key="7">
    <source>
        <dbReference type="Proteomes" id="UP000664658"/>
    </source>
</evidence>
<keyword evidence="6" id="KW-0032">Aminotransferase</keyword>
<organism evidence="6 7">
    <name type="scientific">Plesiomonas shigelloides</name>
    <name type="common">Aeromonas shigelloides</name>
    <dbReference type="NCBI Taxonomy" id="703"/>
    <lineage>
        <taxon>Bacteria</taxon>
        <taxon>Pseudomonadati</taxon>
        <taxon>Pseudomonadota</taxon>
        <taxon>Gammaproteobacteria</taxon>
        <taxon>Enterobacterales</taxon>
        <taxon>Enterobacteriaceae</taxon>
        <taxon>Plesiomonas</taxon>
    </lineage>
</organism>
<dbReference type="InterPro" id="IPR015421">
    <property type="entry name" value="PyrdxlP-dep_Trfase_major"/>
</dbReference>
<comment type="caution">
    <text evidence="6">The sequence shown here is derived from an EMBL/GenBank/DDBJ whole genome shotgun (WGS) entry which is preliminary data.</text>
</comment>
<feature type="modified residue" description="N6-(pyridoxal phosphate)lysine" evidence="4">
    <location>
        <position position="188"/>
    </location>
</feature>
<evidence type="ECO:0000256" key="3">
    <source>
        <dbReference type="PIRSR" id="PIRSR000390-1"/>
    </source>
</evidence>